<comment type="caution">
    <text evidence="7">The sequence shown here is derived from an EMBL/GenBank/DDBJ whole genome shotgun (WGS) entry which is preliminary data.</text>
</comment>
<evidence type="ECO:0000256" key="3">
    <source>
        <dbReference type="ARBA" id="ARBA00023004"/>
    </source>
</evidence>
<dbReference type="Pfam" id="PF00149">
    <property type="entry name" value="Metallophos"/>
    <property type="match status" value="1"/>
</dbReference>
<proteinExistence type="inferred from homology"/>
<sequence length="277" mass="30248">MTRLFHISDVHFGCEDPEALEWVKERIEAEKPDAVALTGDLTMRARHREFRAACSWIQSLAVPVTVEVGNHDLPYFNLIERFVAPYHRIRGIERLVERELNLAGIAIVPLKTTARAQWRLNWSLGYVGHRALARTLQGIADLPERKVVLVTAHHPLVEANTRGKALTRGGERALAALAGAGVTAVLSGHVHDPFDLIKETANGPIRMIGAGTLSLRIRSTPPSFNEITIADGAVQVKVRTFGENIPTPAMQIDAVPQNAQPRPGEPVAPVAVNAPLP</sequence>
<evidence type="ECO:0000256" key="5">
    <source>
        <dbReference type="SAM" id="MobiDB-lite"/>
    </source>
</evidence>
<dbReference type="SUPFAM" id="SSF56300">
    <property type="entry name" value="Metallo-dependent phosphatases"/>
    <property type="match status" value="1"/>
</dbReference>
<comment type="similarity">
    <text evidence="4">Belongs to the cyclic nucleotide phosphodiesterase class-III family.</text>
</comment>
<gene>
    <name evidence="7" type="ORF">ACFSCW_05470</name>
</gene>
<dbReference type="EC" id="3.1.-.-" evidence="7"/>
<feature type="compositionally biased region" description="Low complexity" evidence="5">
    <location>
        <begin position="267"/>
        <end position="277"/>
    </location>
</feature>
<feature type="domain" description="Calcineurin-like phosphoesterase" evidence="6">
    <location>
        <begin position="3"/>
        <end position="193"/>
    </location>
</feature>
<keyword evidence="3" id="KW-0408">Iron</keyword>
<dbReference type="PANTHER" id="PTHR42988">
    <property type="entry name" value="PHOSPHOHYDROLASE"/>
    <property type="match status" value="1"/>
</dbReference>
<dbReference type="RefSeq" id="WP_380887691.1">
    <property type="nucleotide sequence ID" value="NZ_JBHUDY010000001.1"/>
</dbReference>
<organism evidence="7 8">
    <name type="scientific">Sphingomonas tabacisoli</name>
    <dbReference type="NCBI Taxonomy" id="2249466"/>
    <lineage>
        <taxon>Bacteria</taxon>
        <taxon>Pseudomonadati</taxon>
        <taxon>Pseudomonadota</taxon>
        <taxon>Alphaproteobacteria</taxon>
        <taxon>Sphingomonadales</taxon>
        <taxon>Sphingomonadaceae</taxon>
        <taxon>Sphingomonas</taxon>
    </lineage>
</organism>
<evidence type="ECO:0000256" key="4">
    <source>
        <dbReference type="ARBA" id="ARBA00025742"/>
    </source>
</evidence>
<dbReference type="InterPro" id="IPR029052">
    <property type="entry name" value="Metallo-depent_PP-like"/>
</dbReference>
<accession>A0ABW4I022</accession>
<protein>
    <submittedName>
        <fullName evidence="7">Metallophosphoesterase family protein</fullName>
        <ecNumber evidence="7">3.1.-.-</ecNumber>
    </submittedName>
</protein>
<feature type="region of interest" description="Disordered" evidence="5">
    <location>
        <begin position="256"/>
        <end position="277"/>
    </location>
</feature>
<dbReference type="PANTHER" id="PTHR42988:SF2">
    <property type="entry name" value="CYCLIC NUCLEOTIDE PHOSPHODIESTERASE CBUA0032-RELATED"/>
    <property type="match status" value="1"/>
</dbReference>
<dbReference type="GO" id="GO:0016787">
    <property type="term" value="F:hydrolase activity"/>
    <property type="evidence" value="ECO:0007669"/>
    <property type="project" value="UniProtKB-KW"/>
</dbReference>
<dbReference type="EMBL" id="JBHUDY010000001">
    <property type="protein sequence ID" value="MFD1611249.1"/>
    <property type="molecule type" value="Genomic_DNA"/>
</dbReference>
<reference evidence="8" key="1">
    <citation type="journal article" date="2019" name="Int. J. Syst. Evol. Microbiol.">
        <title>The Global Catalogue of Microorganisms (GCM) 10K type strain sequencing project: providing services to taxonomists for standard genome sequencing and annotation.</title>
        <authorList>
            <consortium name="The Broad Institute Genomics Platform"/>
            <consortium name="The Broad Institute Genome Sequencing Center for Infectious Disease"/>
            <person name="Wu L."/>
            <person name="Ma J."/>
        </authorList>
    </citation>
    <scope>NUCLEOTIDE SEQUENCE [LARGE SCALE GENOMIC DNA]</scope>
    <source>
        <strain evidence="8">CGMCC 1.16275</strain>
    </source>
</reference>
<keyword evidence="8" id="KW-1185">Reference proteome</keyword>
<dbReference type="Proteomes" id="UP001597115">
    <property type="component" value="Unassembled WGS sequence"/>
</dbReference>
<name>A0ABW4I022_9SPHN</name>
<evidence type="ECO:0000313" key="8">
    <source>
        <dbReference type="Proteomes" id="UP001597115"/>
    </source>
</evidence>
<keyword evidence="2 7" id="KW-0378">Hydrolase</keyword>
<dbReference type="InterPro" id="IPR004843">
    <property type="entry name" value="Calcineurin-like_PHP"/>
</dbReference>
<evidence type="ECO:0000256" key="1">
    <source>
        <dbReference type="ARBA" id="ARBA00022723"/>
    </source>
</evidence>
<keyword evidence="1" id="KW-0479">Metal-binding</keyword>
<evidence type="ECO:0000313" key="7">
    <source>
        <dbReference type="EMBL" id="MFD1611249.1"/>
    </source>
</evidence>
<evidence type="ECO:0000259" key="6">
    <source>
        <dbReference type="Pfam" id="PF00149"/>
    </source>
</evidence>
<evidence type="ECO:0000256" key="2">
    <source>
        <dbReference type="ARBA" id="ARBA00022801"/>
    </source>
</evidence>
<dbReference type="InterPro" id="IPR050884">
    <property type="entry name" value="CNP_phosphodiesterase-III"/>
</dbReference>
<dbReference type="Gene3D" id="3.60.21.10">
    <property type="match status" value="1"/>
</dbReference>